<dbReference type="InterPro" id="IPR042113">
    <property type="entry name" value="P_AcTrfase_dom1"/>
</dbReference>
<dbReference type="PIRSF" id="PIRSF006107">
    <property type="entry name" value="PhpActrans_proteobac"/>
    <property type="match status" value="1"/>
</dbReference>
<dbReference type="RefSeq" id="WP_092160304.1">
    <property type="nucleotide sequence ID" value="NZ_FNGA01000002.1"/>
</dbReference>
<dbReference type="InterPro" id="IPR028979">
    <property type="entry name" value="Ser_kin/Pase_Hpr-like_N_sf"/>
</dbReference>
<feature type="domain" description="DRTGG" evidence="14">
    <location>
        <begin position="217"/>
        <end position="329"/>
    </location>
</feature>
<dbReference type="GO" id="GO:0005737">
    <property type="term" value="C:cytoplasm"/>
    <property type="evidence" value="ECO:0007669"/>
    <property type="project" value="UniProtKB-SubCell"/>
</dbReference>
<dbReference type="InterPro" id="IPR050500">
    <property type="entry name" value="Phos_Acetyltrans/Butyryltrans"/>
</dbReference>
<dbReference type="Gene3D" id="3.40.50.300">
    <property type="entry name" value="P-loop containing nucleotide triphosphate hydrolases"/>
    <property type="match status" value="1"/>
</dbReference>
<dbReference type="SUPFAM" id="SSF75138">
    <property type="entry name" value="HprK N-terminal domain-like"/>
    <property type="match status" value="1"/>
</dbReference>
<keyword evidence="16" id="KW-1185">Reference proteome</keyword>
<dbReference type="STRING" id="246191.SAMN05660337_1851"/>
<evidence type="ECO:0000259" key="13">
    <source>
        <dbReference type="Pfam" id="PF01515"/>
    </source>
</evidence>
<comment type="subunit">
    <text evidence="5">Homohexamer.</text>
</comment>
<dbReference type="Proteomes" id="UP000199053">
    <property type="component" value="Unassembled WGS sequence"/>
</dbReference>
<dbReference type="GO" id="GO:0006085">
    <property type="term" value="P:acetyl-CoA biosynthetic process"/>
    <property type="evidence" value="ECO:0007669"/>
    <property type="project" value="UniProtKB-UniPathway"/>
</dbReference>
<comment type="pathway">
    <text evidence="2 12">Metabolic intermediate biosynthesis; acetyl-CoA biosynthesis; acetyl-CoA from acetate: step 2/2.</text>
</comment>
<dbReference type="Pfam" id="PF07085">
    <property type="entry name" value="DRTGG"/>
    <property type="match status" value="1"/>
</dbReference>
<dbReference type="EMBL" id="FNGA01000002">
    <property type="protein sequence ID" value="SDK96119.1"/>
    <property type="molecule type" value="Genomic_DNA"/>
</dbReference>
<dbReference type="EC" id="2.3.1.8" evidence="6 12"/>
<gene>
    <name evidence="15" type="ORF">SAMN05660337_1851</name>
</gene>
<dbReference type="Pfam" id="PF01515">
    <property type="entry name" value="PTA_PTB"/>
    <property type="match status" value="1"/>
</dbReference>
<comment type="similarity">
    <text evidence="4 12">In the N-terminal section; belongs to the CobB/CobQ family.</text>
</comment>
<dbReference type="OrthoDB" id="9808984at2"/>
<evidence type="ECO:0000313" key="16">
    <source>
        <dbReference type="Proteomes" id="UP000199053"/>
    </source>
</evidence>
<dbReference type="PANTHER" id="PTHR43356">
    <property type="entry name" value="PHOSPHATE ACETYLTRANSFERASE"/>
    <property type="match status" value="1"/>
</dbReference>
<evidence type="ECO:0000256" key="3">
    <source>
        <dbReference type="ARBA" id="ARBA00008756"/>
    </source>
</evidence>
<evidence type="ECO:0000256" key="8">
    <source>
        <dbReference type="ARBA" id="ARBA00022490"/>
    </source>
</evidence>
<reference evidence="16" key="1">
    <citation type="submission" date="2016-10" db="EMBL/GenBank/DDBJ databases">
        <authorList>
            <person name="Varghese N."/>
            <person name="Submissions S."/>
        </authorList>
    </citation>
    <scope>NUCLEOTIDE SEQUENCE [LARGE SCALE GENOMIC DNA]</scope>
    <source>
        <strain evidence="16">DSM 16995</strain>
    </source>
</reference>
<dbReference type="Gene3D" id="3.40.50.10950">
    <property type="match status" value="1"/>
</dbReference>
<evidence type="ECO:0000256" key="10">
    <source>
        <dbReference type="ARBA" id="ARBA00023315"/>
    </source>
</evidence>
<evidence type="ECO:0000256" key="1">
    <source>
        <dbReference type="ARBA" id="ARBA00004496"/>
    </source>
</evidence>
<dbReference type="NCBIfam" id="TIGR00651">
    <property type="entry name" value="pta"/>
    <property type="match status" value="1"/>
</dbReference>
<evidence type="ECO:0000256" key="4">
    <source>
        <dbReference type="ARBA" id="ARBA00009786"/>
    </source>
</evidence>
<evidence type="ECO:0000256" key="12">
    <source>
        <dbReference type="PIRNR" id="PIRNR006107"/>
    </source>
</evidence>
<dbReference type="InterPro" id="IPR027417">
    <property type="entry name" value="P-loop_NTPase"/>
</dbReference>
<evidence type="ECO:0000256" key="6">
    <source>
        <dbReference type="ARBA" id="ARBA00012707"/>
    </source>
</evidence>
<evidence type="ECO:0000256" key="7">
    <source>
        <dbReference type="ARBA" id="ARBA00021528"/>
    </source>
</evidence>
<dbReference type="InterPro" id="IPR004614">
    <property type="entry name" value="P_AcTrfase"/>
</dbReference>
<organism evidence="15 16">
    <name type="scientific">Maridesulfovibrio ferrireducens</name>
    <dbReference type="NCBI Taxonomy" id="246191"/>
    <lineage>
        <taxon>Bacteria</taxon>
        <taxon>Pseudomonadati</taxon>
        <taxon>Thermodesulfobacteriota</taxon>
        <taxon>Desulfovibrionia</taxon>
        <taxon>Desulfovibrionales</taxon>
        <taxon>Desulfovibrionaceae</taxon>
        <taxon>Maridesulfovibrio</taxon>
    </lineage>
</organism>
<dbReference type="SUPFAM" id="SSF52540">
    <property type="entry name" value="P-loop containing nucleoside triphosphate hydrolases"/>
    <property type="match status" value="1"/>
</dbReference>
<evidence type="ECO:0000256" key="11">
    <source>
        <dbReference type="ARBA" id="ARBA00031108"/>
    </source>
</evidence>
<evidence type="ECO:0000256" key="5">
    <source>
        <dbReference type="ARBA" id="ARBA00011643"/>
    </source>
</evidence>
<dbReference type="CDD" id="cd03109">
    <property type="entry name" value="DTBS"/>
    <property type="match status" value="1"/>
</dbReference>
<dbReference type="GO" id="GO:0008959">
    <property type="term" value="F:phosphate acetyltransferase activity"/>
    <property type="evidence" value="ECO:0007669"/>
    <property type="project" value="UniProtKB-EC"/>
</dbReference>
<protein>
    <recommendedName>
        <fullName evidence="7 12">Phosphate acetyltransferase</fullName>
        <ecNumber evidence="6 12">2.3.1.8</ecNumber>
    </recommendedName>
    <alternativeName>
        <fullName evidence="11 12">Phosphotransacetylase</fullName>
    </alternativeName>
</protein>
<dbReference type="PANTHER" id="PTHR43356:SF3">
    <property type="entry name" value="PHOSPHATE ACETYLTRANSFERASE"/>
    <property type="match status" value="1"/>
</dbReference>
<dbReference type="UniPathway" id="UPA00340">
    <property type="reaction ID" value="UER00459"/>
</dbReference>
<dbReference type="Pfam" id="PF13500">
    <property type="entry name" value="AAA_26"/>
    <property type="match status" value="1"/>
</dbReference>
<comment type="catalytic activity">
    <reaction evidence="12">
        <text>acetyl-CoA + phosphate = acetyl phosphate + CoA</text>
        <dbReference type="Rhea" id="RHEA:19521"/>
        <dbReference type="ChEBI" id="CHEBI:22191"/>
        <dbReference type="ChEBI" id="CHEBI:43474"/>
        <dbReference type="ChEBI" id="CHEBI:57287"/>
        <dbReference type="ChEBI" id="CHEBI:57288"/>
        <dbReference type="EC" id="2.3.1.8"/>
    </reaction>
</comment>
<comment type="subcellular location">
    <subcellularLocation>
        <location evidence="1 12">Cytoplasm</location>
    </subcellularLocation>
</comment>
<comment type="function">
    <text evidence="12">Involved in acetate metabolism.</text>
</comment>
<name>A0A1G9G635_9BACT</name>
<dbReference type="AlphaFoldDB" id="A0A1G9G635"/>
<dbReference type="InterPro" id="IPR010766">
    <property type="entry name" value="DRTGG"/>
</dbReference>
<evidence type="ECO:0000256" key="2">
    <source>
        <dbReference type="ARBA" id="ARBA00004989"/>
    </source>
</evidence>
<dbReference type="InterPro" id="IPR016475">
    <property type="entry name" value="P-Actrans_bac"/>
</dbReference>
<dbReference type="Gene3D" id="3.40.1390.20">
    <property type="entry name" value="HprK N-terminal domain-like"/>
    <property type="match status" value="1"/>
</dbReference>
<evidence type="ECO:0000256" key="9">
    <source>
        <dbReference type="ARBA" id="ARBA00022679"/>
    </source>
</evidence>
<comment type="domain">
    <text evidence="12">The N-terminal region seems to be important for proper quaternary structure. The C-terminal region contains the substrate-binding site.</text>
</comment>
<evidence type="ECO:0000313" key="15">
    <source>
        <dbReference type="EMBL" id="SDK96119.1"/>
    </source>
</evidence>
<dbReference type="InterPro" id="IPR002505">
    <property type="entry name" value="PTA_PTB"/>
</dbReference>
<comment type="similarity">
    <text evidence="3 12">In the C-terminal section; belongs to the phosphate acetyltransferase and butyryltransferase family.</text>
</comment>
<dbReference type="SUPFAM" id="SSF53659">
    <property type="entry name" value="Isocitrate/Isopropylmalate dehydrogenase-like"/>
    <property type="match status" value="1"/>
</dbReference>
<keyword evidence="10 12" id="KW-0012">Acyltransferase</keyword>
<keyword evidence="8 12" id="KW-0963">Cytoplasm</keyword>
<sequence>MSNCLYIAATEARSGKSAIVLGVMQLLLTHVRKVAIFRPIIHDDFGGGRDHDIDLILRHFKLPQEYKTTYAYTQSQATRMLNDGKHSLLMENILGKFRDLQQEYDFVLCEGSDYLGGEAAVEFEINMDVVSNLGCPVLAVLNGMNSEEDEICDLSQRTFELFKEKGLDVIAVMINRAEKKFSSDLVDRIKSGFSSDNKPLVYIIPDDKRLGNPTVKDVLTWLDCKVLYGADRLETPVNDYVVAAMQIENFLKYVSEGSLIITPGDRSDIILASLASRLSDVYPKIAGILLTGGIQPATTVHHLIEGWKGVPIPILLVPDHTYRTAQILQGLHGTIDPENKVKVLSALGLFETCVDSHELQHKLVSTTSSRITPFMFEHTLLHKAREKKQHIVLPEGTSERILRAADILKRRDVVDITLLGNEDEVRQIASNLDISLKGINVVDPVKSVHFEKFVDDYYELRKHKCIMKEDARDRMSDPTYFGTMMVWKGIAGGMVSGSVTTTAQTIKPAFEFVKTKPGVSIVSSVFLMCQNDQVMVYGDCAVNPNPNAQELAEIAISSAETAKIFGVEPRVAMLSYSTGVSGKGKDVDKVMEATEIVRAKAPWLAVEGPLQYDAAIDPDVAAELMPNSAVAGKATVLIFPDLNTGNNTYKAVQRSVPDSVAIGPILQGLKKPVNDLSRGCQVRDIVNTVAITAIQAQAEEEAGQSVKVSV</sequence>
<dbReference type="Gene3D" id="3.40.50.10750">
    <property type="entry name" value="Isocitrate/Isopropylmalate dehydrogenase-like"/>
    <property type="match status" value="1"/>
</dbReference>
<dbReference type="InterPro" id="IPR042112">
    <property type="entry name" value="P_AcTrfase_dom2"/>
</dbReference>
<evidence type="ECO:0000259" key="14">
    <source>
        <dbReference type="Pfam" id="PF07085"/>
    </source>
</evidence>
<keyword evidence="9 12" id="KW-0808">Transferase</keyword>
<dbReference type="NCBIfam" id="NF007233">
    <property type="entry name" value="PRK09653.1"/>
    <property type="match status" value="1"/>
</dbReference>
<proteinExistence type="inferred from homology"/>
<dbReference type="FunFam" id="3.40.50.10750:FF:000001">
    <property type="entry name" value="Phosphate acetyltransferase"/>
    <property type="match status" value="1"/>
</dbReference>
<feature type="domain" description="Phosphate acetyl/butaryl transferase" evidence="13">
    <location>
        <begin position="376"/>
        <end position="693"/>
    </location>
</feature>
<accession>A0A1G9G635</accession>
<dbReference type="NCBIfam" id="NF004167">
    <property type="entry name" value="PRK05632.1"/>
    <property type="match status" value="1"/>
</dbReference>